<feature type="domain" description="SMC hinge" evidence="13">
    <location>
        <begin position="521"/>
        <end position="642"/>
    </location>
</feature>
<dbReference type="RefSeq" id="XP_024753946.1">
    <property type="nucleotide sequence ID" value="XM_024894746.1"/>
</dbReference>
<dbReference type="OrthoDB" id="10255539at2759"/>
<evidence type="ECO:0000256" key="2">
    <source>
        <dbReference type="ARBA" id="ARBA00005231"/>
    </source>
</evidence>
<dbReference type="InterPro" id="IPR010935">
    <property type="entry name" value="SMC_hinge"/>
</dbReference>
<name>A0A2T4BMV4_9HYPO</name>
<evidence type="ECO:0000256" key="5">
    <source>
        <dbReference type="ARBA" id="ARBA00022776"/>
    </source>
</evidence>
<keyword evidence="7 12" id="KW-0175">Coiled coil</keyword>
<dbReference type="GO" id="GO:0031981">
    <property type="term" value="C:nuclear lumen"/>
    <property type="evidence" value="ECO:0007669"/>
    <property type="project" value="UniProtKB-ARBA"/>
</dbReference>
<dbReference type="SUPFAM" id="SSF75553">
    <property type="entry name" value="Smc hinge domain"/>
    <property type="match status" value="1"/>
</dbReference>
<feature type="coiled-coil region" evidence="12">
    <location>
        <begin position="438"/>
        <end position="503"/>
    </location>
</feature>
<keyword evidence="6" id="KW-0067">ATP-binding</keyword>
<evidence type="ECO:0000256" key="7">
    <source>
        <dbReference type="ARBA" id="ARBA00023054"/>
    </source>
</evidence>
<proteinExistence type="inferred from homology"/>
<evidence type="ECO:0000256" key="1">
    <source>
        <dbReference type="ARBA" id="ARBA00004123"/>
    </source>
</evidence>
<feature type="coiled-coil region" evidence="12">
    <location>
        <begin position="243"/>
        <end position="388"/>
    </location>
</feature>
<evidence type="ECO:0000256" key="8">
    <source>
        <dbReference type="ARBA" id="ARBA00023067"/>
    </source>
</evidence>
<evidence type="ECO:0000313" key="14">
    <source>
        <dbReference type="EMBL" id="PTB70626.1"/>
    </source>
</evidence>
<sequence>MRVIEVIIDGFKSYAVRTVISGWDESFNSITGLNGSGKSNILDAICFVLGITNMSTVRAQNLQDLIYKRGQAGVTKASVTIVFDNRDKKKSPIGFEEYATISVTRQIVLGGTSKYLINGHRAQQQTVQNLFQSVQLNINNPNFLIMQGRITKVLNMKPVEILAMIEEAAGTRMFEDRRDKALKTMAKKETKLQELSELLRDEIEPKLEKLRQEKRAFLDFQQTQNDLERLSRVVVAYDYTKCQEKLRQSAADLEAKKQRQQSLESSVARLRNEISNLEEDANKVRAQRDKELRKGGKAQDLEDKVKKHANELVRLTTVMDLKNSSLKEEQEKKAAAERAVSELETALMEKTATFEDVKAKYEKAKDDLEKQSKEAESKEELLQTLQTGVASREGQENGYQGQLQEAKNRATAAATIQEQAKIKIAHLQSRVKEEEPRARKAKEQNAHLLRELDGLKSQEQRLEKELSRFGLEPGQEEAMYKQESSLQQTVRNLRQECDFLKRKVANIDFTYSDPVANFDRSKVKGLVAQLFTIDEGKAQAGTALEICAGGRLYNVVVDSEVTGTQLLQRGKLRKRVTIIPLNKIAAFKASAQTIATAQRIAPGKVDLALSLVGYDHEVASAMEYVFGNTLICADAETAKKVTFDPSVRMRSITLEGDSYDPSGTLSGGSAPNSSGVLITLQKLNNLTHQLNETERTLKELQFMIAREKSKLDQARQVQQELDLKRHEIKLAEDQIGGNSSSSIIQEVENMKATIAELQASISDAKARQTEATADIKRIEKDMKDFDNNKDAKLVELQKSLDKLRASFDKNSIAVKTLQKQLQSAQLDLEQVGGDLSAAREQLQEVEVGIKAQQRDIEELEKQQAKVTETHAAVQAQLDEERAKLHQFDDELRALEDATRSKNARITEEGLEMQKLGHQIEKFHKEQQSAAENVARLEAEYEWIHDEQEMFGRSGTPYDFQRQNIGECKATLRNLTERFQGMKKKINPKVMNMIDSVEKKEVSLKQMIKTVIRDKRKIEETIVSLDEYKKKALQETWEKVNGDFGQIFSELLPGGSFAKLDPPEGKTISDGLEVKVCLGKVWKQSLTELSGGQRSLVALSLIMALLQFKPAPMYILDEVDAALDLSHTQNIGRLIKTRFKGSQFIVVSLKDGMFQNANRIFRTRFSEGTSMVQALTPADLK</sequence>
<dbReference type="SUPFAM" id="SSF52540">
    <property type="entry name" value="P-loop containing nucleoside triphosphate hydrolases"/>
    <property type="match status" value="1"/>
</dbReference>
<comment type="similarity">
    <text evidence="2">Belongs to the SMC family. SMC2 subfamily.</text>
</comment>
<dbReference type="InterPro" id="IPR024704">
    <property type="entry name" value="SMC"/>
</dbReference>
<evidence type="ECO:0000256" key="11">
    <source>
        <dbReference type="PIRNR" id="PIRNR005719"/>
    </source>
</evidence>
<dbReference type="FunFam" id="1.20.1060.20:FF:000005">
    <property type="entry name" value="Structural maintenance of chromosomes 2"/>
    <property type="match status" value="1"/>
</dbReference>
<evidence type="ECO:0000313" key="15">
    <source>
        <dbReference type="Proteomes" id="UP000241546"/>
    </source>
</evidence>
<dbReference type="FunFam" id="3.40.50.300:FF:000385">
    <property type="entry name" value="Structural maintenance of chromosomes 2"/>
    <property type="match status" value="1"/>
</dbReference>
<dbReference type="FunFam" id="3.40.50.300:FF:000278">
    <property type="entry name" value="Structural maintenance of chromosomes 2"/>
    <property type="match status" value="1"/>
</dbReference>
<reference evidence="15" key="1">
    <citation type="submission" date="2016-07" db="EMBL/GenBank/DDBJ databases">
        <title>Multiple horizontal gene transfer events from other fungi enriched the ability of initially mycotrophic Trichoderma (Ascomycota) to feed on dead plant biomass.</title>
        <authorList>
            <consortium name="DOE Joint Genome Institute"/>
            <person name="Atanasova L."/>
            <person name="Chenthamara K."/>
            <person name="Zhang J."/>
            <person name="Grujic M."/>
            <person name="Henrissat B."/>
            <person name="Kuo A."/>
            <person name="Aerts A."/>
            <person name="Salamov A."/>
            <person name="Lipzen A."/>
            <person name="Labutti K."/>
            <person name="Barry K."/>
            <person name="Miao Y."/>
            <person name="Rahimi M.J."/>
            <person name="Shen Q."/>
            <person name="Grigoriev I.V."/>
            <person name="Kubicek C.P."/>
            <person name="Druzhinina I.S."/>
        </authorList>
    </citation>
    <scope>NUCLEOTIDE SEQUENCE [LARGE SCALE GENOMIC DNA]</scope>
    <source>
        <strain evidence="15">TUCIM 6016</strain>
    </source>
</reference>
<evidence type="ECO:0000256" key="4">
    <source>
        <dbReference type="ARBA" id="ARBA00022741"/>
    </source>
</evidence>
<dbReference type="Gene3D" id="1.20.1060.20">
    <property type="match status" value="1"/>
</dbReference>
<gene>
    <name evidence="14" type="ORF">BBK36DRAFT_1165140</name>
</gene>
<evidence type="ECO:0000256" key="6">
    <source>
        <dbReference type="ARBA" id="ARBA00022840"/>
    </source>
</evidence>
<dbReference type="Gene3D" id="3.40.50.300">
    <property type="entry name" value="P-loop containing nucleotide triphosphate hydrolases"/>
    <property type="match status" value="2"/>
</dbReference>
<evidence type="ECO:0000256" key="12">
    <source>
        <dbReference type="SAM" id="Coils"/>
    </source>
</evidence>
<keyword evidence="10" id="KW-0131">Cell cycle</keyword>
<dbReference type="SMART" id="SM00968">
    <property type="entry name" value="SMC_hinge"/>
    <property type="match status" value="1"/>
</dbReference>
<evidence type="ECO:0000256" key="3">
    <source>
        <dbReference type="ARBA" id="ARBA00022618"/>
    </source>
</evidence>
<dbReference type="EMBL" id="KZ680207">
    <property type="protein sequence ID" value="PTB70626.1"/>
    <property type="molecule type" value="Genomic_DNA"/>
</dbReference>
<dbReference type="CDD" id="cd03273">
    <property type="entry name" value="ABC_SMC2_euk"/>
    <property type="match status" value="1"/>
</dbReference>
<dbReference type="Proteomes" id="UP000241546">
    <property type="component" value="Unassembled WGS sequence"/>
</dbReference>
<dbReference type="GO" id="GO:0016887">
    <property type="term" value="F:ATP hydrolysis activity"/>
    <property type="evidence" value="ECO:0007669"/>
    <property type="project" value="InterPro"/>
</dbReference>
<dbReference type="Gene3D" id="3.30.70.1620">
    <property type="match status" value="1"/>
</dbReference>
<dbReference type="PANTHER" id="PTHR43977">
    <property type="entry name" value="STRUCTURAL MAINTENANCE OF CHROMOSOMES PROTEIN 3"/>
    <property type="match status" value="1"/>
</dbReference>
<keyword evidence="4" id="KW-0547">Nucleotide-binding</keyword>
<dbReference type="Pfam" id="PF06470">
    <property type="entry name" value="SMC_hinge"/>
    <property type="match status" value="1"/>
</dbReference>
<organism evidence="14 15">
    <name type="scientific">Trichoderma citrinoviride</name>
    <dbReference type="NCBI Taxonomy" id="58853"/>
    <lineage>
        <taxon>Eukaryota</taxon>
        <taxon>Fungi</taxon>
        <taxon>Dikarya</taxon>
        <taxon>Ascomycota</taxon>
        <taxon>Pezizomycotina</taxon>
        <taxon>Sordariomycetes</taxon>
        <taxon>Hypocreomycetidae</taxon>
        <taxon>Hypocreales</taxon>
        <taxon>Hypocreaceae</taxon>
        <taxon>Trichoderma</taxon>
    </lineage>
</organism>
<dbReference type="InterPro" id="IPR036277">
    <property type="entry name" value="SMC_hinge_sf"/>
</dbReference>
<evidence type="ECO:0000256" key="10">
    <source>
        <dbReference type="ARBA" id="ARBA00023306"/>
    </source>
</evidence>
<dbReference type="Pfam" id="PF02463">
    <property type="entry name" value="SMC_N"/>
    <property type="match status" value="2"/>
</dbReference>
<keyword evidence="3" id="KW-0132">Cell division</keyword>
<accession>A0A2T4BMV4</accession>
<dbReference type="InterPro" id="IPR027120">
    <property type="entry name" value="Smc2_ABC"/>
</dbReference>
<dbReference type="PIRSF" id="PIRSF005719">
    <property type="entry name" value="SMC"/>
    <property type="match status" value="1"/>
</dbReference>
<dbReference type="InterPro" id="IPR027417">
    <property type="entry name" value="P-loop_NTPase"/>
</dbReference>
<dbReference type="GO" id="GO:0051301">
    <property type="term" value="P:cell division"/>
    <property type="evidence" value="ECO:0007669"/>
    <property type="project" value="UniProtKB-KW"/>
</dbReference>
<feature type="coiled-coil region" evidence="12">
    <location>
        <begin position="814"/>
        <end position="939"/>
    </location>
</feature>
<dbReference type="GO" id="GO:0000793">
    <property type="term" value="C:condensed chromosome"/>
    <property type="evidence" value="ECO:0007669"/>
    <property type="project" value="UniProtKB-ARBA"/>
</dbReference>
<dbReference type="GO" id="GO:0007076">
    <property type="term" value="P:mitotic chromosome condensation"/>
    <property type="evidence" value="ECO:0007669"/>
    <property type="project" value="UniProtKB-ARBA"/>
</dbReference>
<dbReference type="GO" id="GO:0000796">
    <property type="term" value="C:condensin complex"/>
    <property type="evidence" value="ECO:0007669"/>
    <property type="project" value="UniProtKB-ARBA"/>
</dbReference>
<keyword evidence="8" id="KW-0226">DNA condensation</keyword>
<comment type="subcellular location">
    <subcellularLocation>
        <location evidence="1 11">Nucleus</location>
    </subcellularLocation>
</comment>
<protein>
    <recommendedName>
        <fullName evidence="11">Structural maintenance of chromosomes protein</fullName>
    </recommendedName>
</protein>
<dbReference type="InterPro" id="IPR003395">
    <property type="entry name" value="RecF/RecN/SMC_N"/>
</dbReference>
<evidence type="ECO:0000256" key="9">
    <source>
        <dbReference type="ARBA" id="ARBA00023242"/>
    </source>
</evidence>
<keyword evidence="9 11" id="KW-0539">Nucleus</keyword>
<dbReference type="AlphaFoldDB" id="A0A2T4BMV4"/>
<dbReference type="GeneID" id="36602864"/>
<feature type="coiled-coil region" evidence="12">
    <location>
        <begin position="683"/>
        <end position="788"/>
    </location>
</feature>
<evidence type="ECO:0000259" key="13">
    <source>
        <dbReference type="SMART" id="SM00968"/>
    </source>
</evidence>
<keyword evidence="5" id="KW-0498">Mitosis</keyword>
<dbReference type="GO" id="GO:0005524">
    <property type="term" value="F:ATP binding"/>
    <property type="evidence" value="ECO:0007669"/>
    <property type="project" value="UniProtKB-KW"/>
</dbReference>
<keyword evidence="15" id="KW-1185">Reference proteome</keyword>